<reference evidence="1" key="1">
    <citation type="journal article" date="2021" name="PeerJ">
        <title>Extensive microbial diversity within the chicken gut microbiome revealed by metagenomics and culture.</title>
        <authorList>
            <person name="Gilroy R."/>
            <person name="Ravi A."/>
            <person name="Getino M."/>
            <person name="Pursley I."/>
            <person name="Horton D.L."/>
            <person name="Alikhan N.F."/>
            <person name="Baker D."/>
            <person name="Gharbi K."/>
            <person name="Hall N."/>
            <person name="Watson M."/>
            <person name="Adriaenssens E.M."/>
            <person name="Foster-Nyarko E."/>
            <person name="Jarju S."/>
            <person name="Secka A."/>
            <person name="Antonio M."/>
            <person name="Oren A."/>
            <person name="Chaudhuri R.R."/>
            <person name="La Ragione R."/>
            <person name="Hildebrand F."/>
            <person name="Pallen M.J."/>
        </authorList>
    </citation>
    <scope>NUCLEOTIDE SEQUENCE</scope>
    <source>
        <strain evidence="1">ChiSjej3B21-8574</strain>
    </source>
</reference>
<sequence length="104" mass="11935">MRTLKFYVEGQNLRKDSKSDFSGIIRGSRGYLQCSFSLSKEWANCKIAASFWRFDQEIDAAPVIGGNCTIPDNVTDYREFEVSLVGVRKGYRITTNRVRIEQEV</sequence>
<dbReference type="AlphaFoldDB" id="A0A9D2PFJ6"/>
<reference evidence="1" key="2">
    <citation type="submission" date="2021-04" db="EMBL/GenBank/DDBJ databases">
        <authorList>
            <person name="Gilroy R."/>
        </authorList>
    </citation>
    <scope>NUCLEOTIDE SEQUENCE</scope>
    <source>
        <strain evidence="1">ChiSjej3B21-8574</strain>
    </source>
</reference>
<protein>
    <submittedName>
        <fullName evidence="1">Uncharacterized protein</fullName>
    </submittedName>
</protein>
<accession>A0A9D2PFJ6</accession>
<evidence type="ECO:0000313" key="1">
    <source>
        <dbReference type="EMBL" id="HJC49121.1"/>
    </source>
</evidence>
<dbReference type="Proteomes" id="UP000823904">
    <property type="component" value="Unassembled WGS sequence"/>
</dbReference>
<name>A0A9D2PFJ6_9FIRM</name>
<proteinExistence type="predicted"/>
<dbReference type="EMBL" id="DWWD01000005">
    <property type="protein sequence ID" value="HJC49121.1"/>
    <property type="molecule type" value="Genomic_DNA"/>
</dbReference>
<organism evidence="1 2">
    <name type="scientific">Candidatus Anaerostipes avistercoris</name>
    <dbReference type="NCBI Taxonomy" id="2838462"/>
    <lineage>
        <taxon>Bacteria</taxon>
        <taxon>Bacillati</taxon>
        <taxon>Bacillota</taxon>
        <taxon>Clostridia</taxon>
        <taxon>Lachnospirales</taxon>
        <taxon>Lachnospiraceae</taxon>
        <taxon>Anaerostipes</taxon>
    </lineage>
</organism>
<comment type="caution">
    <text evidence="1">The sequence shown here is derived from an EMBL/GenBank/DDBJ whole genome shotgun (WGS) entry which is preliminary data.</text>
</comment>
<gene>
    <name evidence="1" type="ORF">H9754_00840</name>
</gene>
<evidence type="ECO:0000313" key="2">
    <source>
        <dbReference type="Proteomes" id="UP000823904"/>
    </source>
</evidence>